<dbReference type="SMART" id="SM01246">
    <property type="entry name" value="Josephin"/>
    <property type="match status" value="1"/>
</dbReference>
<evidence type="ECO:0000256" key="4">
    <source>
        <dbReference type="ARBA" id="ARBA00022786"/>
    </source>
</evidence>
<evidence type="ECO:0000259" key="7">
    <source>
        <dbReference type="PROSITE" id="PS50957"/>
    </source>
</evidence>
<feature type="domain" description="Josephin" evidence="7">
    <location>
        <begin position="10"/>
        <end position="186"/>
    </location>
</feature>
<dbReference type="AlphaFoldDB" id="A0A024UDB1"/>
<keyword evidence="5 6" id="KW-0378">Hydrolase</keyword>
<keyword evidence="3" id="KW-0645">Protease</keyword>
<evidence type="ECO:0000256" key="3">
    <source>
        <dbReference type="ARBA" id="ARBA00022670"/>
    </source>
</evidence>
<evidence type="ECO:0000256" key="6">
    <source>
        <dbReference type="PROSITE-ProRule" id="PRU00331"/>
    </source>
</evidence>
<gene>
    <name evidence="8" type="ORF">H310_04586</name>
</gene>
<dbReference type="EMBL" id="KI913958">
    <property type="protein sequence ID" value="ETW04259.1"/>
    <property type="molecule type" value="Genomic_DNA"/>
</dbReference>
<feature type="active site" evidence="6">
    <location>
        <position position="139"/>
    </location>
</feature>
<dbReference type="EC" id="3.4.19.12" evidence="2"/>
<dbReference type="RefSeq" id="XP_008867215.1">
    <property type="nucleotide sequence ID" value="XM_008868993.1"/>
</dbReference>
<dbReference type="GO" id="GO:0006508">
    <property type="term" value="P:proteolysis"/>
    <property type="evidence" value="ECO:0007669"/>
    <property type="project" value="UniProtKB-KW"/>
</dbReference>
<evidence type="ECO:0000256" key="2">
    <source>
        <dbReference type="ARBA" id="ARBA00012759"/>
    </source>
</evidence>
<dbReference type="VEuPathDB" id="FungiDB:H310_04586"/>
<dbReference type="PROSITE" id="PS50957">
    <property type="entry name" value="JOSEPHIN"/>
    <property type="match status" value="1"/>
</dbReference>
<name>A0A024UDB1_9STRA</name>
<dbReference type="PANTHER" id="PTHR13291">
    <property type="entry name" value="JOSEPHIN 1, 2"/>
    <property type="match status" value="1"/>
</dbReference>
<sequence>MTDAATLGDSSNIYHEKQFLMRCGLHSVNNMLQRRAFSANEFDAIAETLAQTTDSTWGFSPYRAVLGIGNFGVDVLTTALLRYGHRTTYFDRRKSLDSIDLSSVKGLLCNISSSRMLGLWQTRHWFTIRQIDRVYYNLDSKLPAPVPFADAAAVLHFLQSLPPSDTTILLVAETSPQESSKMIQHSENLYNA</sequence>
<dbReference type="GO" id="GO:0004843">
    <property type="term" value="F:cysteine-type deubiquitinase activity"/>
    <property type="evidence" value="ECO:0007669"/>
    <property type="project" value="UniProtKB-EC"/>
</dbReference>
<dbReference type="Gene3D" id="3.90.70.40">
    <property type="match status" value="1"/>
</dbReference>
<evidence type="ECO:0000256" key="1">
    <source>
        <dbReference type="ARBA" id="ARBA00000707"/>
    </source>
</evidence>
<accession>A0A024UDB1</accession>
<dbReference type="PANTHER" id="PTHR13291:SF0">
    <property type="entry name" value="JOSEPHIN-LIKE PROTEIN"/>
    <property type="match status" value="1"/>
</dbReference>
<evidence type="ECO:0000256" key="5">
    <source>
        <dbReference type="ARBA" id="ARBA00022801"/>
    </source>
</evidence>
<dbReference type="GO" id="GO:0016579">
    <property type="term" value="P:protein deubiquitination"/>
    <property type="evidence" value="ECO:0007669"/>
    <property type="project" value="InterPro"/>
</dbReference>
<feature type="active site" evidence="6">
    <location>
        <position position="124"/>
    </location>
</feature>
<comment type="catalytic activity">
    <reaction evidence="1">
        <text>Thiol-dependent hydrolysis of ester, thioester, amide, peptide and isopeptide bonds formed by the C-terminal Gly of ubiquitin (a 76-residue protein attached to proteins as an intracellular targeting signal).</text>
        <dbReference type="EC" id="3.4.19.12"/>
    </reaction>
</comment>
<dbReference type="OrthoDB" id="422700at2759"/>
<organism evidence="8">
    <name type="scientific">Aphanomyces invadans</name>
    <dbReference type="NCBI Taxonomy" id="157072"/>
    <lineage>
        <taxon>Eukaryota</taxon>
        <taxon>Sar</taxon>
        <taxon>Stramenopiles</taxon>
        <taxon>Oomycota</taxon>
        <taxon>Saprolegniomycetes</taxon>
        <taxon>Saprolegniales</taxon>
        <taxon>Verrucalvaceae</taxon>
        <taxon>Aphanomyces</taxon>
    </lineage>
</organism>
<dbReference type="InterPro" id="IPR006155">
    <property type="entry name" value="Josephin"/>
</dbReference>
<dbReference type="GeneID" id="20081636"/>
<proteinExistence type="predicted"/>
<protein>
    <recommendedName>
        <fullName evidence="2">ubiquitinyl hydrolase 1</fullName>
        <ecNumber evidence="2">3.4.19.12</ecNumber>
    </recommendedName>
</protein>
<feature type="active site" evidence="6">
    <location>
        <position position="23"/>
    </location>
</feature>
<keyword evidence="4" id="KW-0833">Ubl conjugation pathway</keyword>
<dbReference type="Pfam" id="PF02099">
    <property type="entry name" value="Josephin"/>
    <property type="match status" value="1"/>
</dbReference>
<dbReference type="InterPro" id="IPR040053">
    <property type="entry name" value="JOSD1/2"/>
</dbReference>
<reference evidence="8" key="1">
    <citation type="submission" date="2013-12" db="EMBL/GenBank/DDBJ databases">
        <title>The Genome Sequence of Aphanomyces invadans NJM9701.</title>
        <authorList>
            <consortium name="The Broad Institute Genomics Platform"/>
            <person name="Russ C."/>
            <person name="Tyler B."/>
            <person name="van West P."/>
            <person name="Dieguez-Uribeondo J."/>
            <person name="Young S.K."/>
            <person name="Zeng Q."/>
            <person name="Gargeya S."/>
            <person name="Fitzgerald M."/>
            <person name="Abouelleil A."/>
            <person name="Alvarado L."/>
            <person name="Chapman S.B."/>
            <person name="Gainer-Dewar J."/>
            <person name="Goldberg J."/>
            <person name="Griggs A."/>
            <person name="Gujja S."/>
            <person name="Hansen M."/>
            <person name="Howarth C."/>
            <person name="Imamovic A."/>
            <person name="Ireland A."/>
            <person name="Larimer J."/>
            <person name="McCowan C."/>
            <person name="Murphy C."/>
            <person name="Pearson M."/>
            <person name="Poon T.W."/>
            <person name="Priest M."/>
            <person name="Roberts A."/>
            <person name="Saif S."/>
            <person name="Shea T."/>
            <person name="Sykes S."/>
            <person name="Wortman J."/>
            <person name="Nusbaum C."/>
            <person name="Birren B."/>
        </authorList>
    </citation>
    <scope>NUCLEOTIDE SEQUENCE [LARGE SCALE GENOMIC DNA]</scope>
    <source>
        <strain evidence="8">NJM9701</strain>
    </source>
</reference>
<evidence type="ECO:0000313" key="8">
    <source>
        <dbReference type="EMBL" id="ETW04259.1"/>
    </source>
</evidence>